<sequence>MGFDVFNGDADGLTALVQWRLAHPQATTLITGVKRDIALLKQVPTDTEQVTVLDVSMAKNQAALATLLAAGTRVFYADHHQSGPIPDSSLLDAHIHTSANTCTALIIDKLVGGQYREWALVGAYGDNLDRTANALARQSGLDEHTRARLERLGHYLNYNSYGASLDDLIIPPAVLYRHLCGFTTPDAFMRAYPDMVMELADAYQHDRERAQTLTPERSDESAQLYLLPDTAWARRISGMFSNQLANRNPDHAHAVLTPMPEGDWMVSIRAPLNRPTGAAQLAEQFVTGGGRAAAAGINALPSASLSAFTDAFMTHFSAHAG</sequence>
<dbReference type="InterPro" id="IPR038763">
    <property type="entry name" value="DHH_sf"/>
</dbReference>
<gene>
    <name evidence="1" type="ORF">N8M53_01460</name>
</gene>
<name>A0AA47KL50_9GAMM</name>
<dbReference type="EMBL" id="CP114588">
    <property type="protein sequence ID" value="WBA08921.1"/>
    <property type="molecule type" value="Genomic_DNA"/>
</dbReference>
<reference evidence="1" key="1">
    <citation type="submission" date="2022-09" db="EMBL/GenBank/DDBJ databases">
        <authorList>
            <person name="Li Z.-J."/>
        </authorList>
    </citation>
    <scope>NUCLEOTIDE SEQUENCE</scope>
    <source>
        <strain evidence="1">TGB11</strain>
    </source>
</reference>
<organism evidence="1 2">
    <name type="scientific">Salinivibrio kushneri</name>
    <dbReference type="NCBI Taxonomy" id="1908198"/>
    <lineage>
        <taxon>Bacteria</taxon>
        <taxon>Pseudomonadati</taxon>
        <taxon>Pseudomonadota</taxon>
        <taxon>Gammaproteobacteria</taxon>
        <taxon>Vibrionales</taxon>
        <taxon>Vibrionaceae</taxon>
        <taxon>Salinivibrio</taxon>
    </lineage>
</organism>
<evidence type="ECO:0000313" key="2">
    <source>
        <dbReference type="Proteomes" id="UP001164748"/>
    </source>
</evidence>
<accession>A0AA47KL50</accession>
<proteinExistence type="predicted"/>
<dbReference type="RefSeq" id="WP_269579218.1">
    <property type="nucleotide sequence ID" value="NZ_CP114588.1"/>
</dbReference>
<dbReference type="Proteomes" id="UP001164748">
    <property type="component" value="Chromosome"/>
</dbReference>
<evidence type="ECO:0000313" key="1">
    <source>
        <dbReference type="EMBL" id="WBA08921.1"/>
    </source>
</evidence>
<dbReference type="SUPFAM" id="SSF64182">
    <property type="entry name" value="DHH phosphoesterases"/>
    <property type="match status" value="1"/>
</dbReference>
<dbReference type="AlphaFoldDB" id="A0AA47KL50"/>
<protein>
    <submittedName>
        <fullName evidence="1">DHH family phosphoesterase</fullName>
    </submittedName>
</protein>